<dbReference type="eggNOG" id="KOG0717">
    <property type="taxonomic scope" value="Eukaryota"/>
</dbReference>
<dbReference type="RefSeq" id="XP_002838433.1">
    <property type="nucleotide sequence ID" value="XM_002838387.1"/>
</dbReference>
<evidence type="ECO:0000256" key="5">
    <source>
        <dbReference type="SAM" id="MobiDB-lite"/>
    </source>
</evidence>
<feature type="compositionally biased region" description="Basic and acidic residues" evidence="5">
    <location>
        <begin position="403"/>
        <end position="420"/>
    </location>
</feature>
<dbReference type="GO" id="GO:0005737">
    <property type="term" value="C:cytoplasm"/>
    <property type="evidence" value="ECO:0007669"/>
    <property type="project" value="TreeGrafter"/>
</dbReference>
<feature type="compositionally biased region" description="Acidic residues" evidence="5">
    <location>
        <begin position="391"/>
        <end position="402"/>
    </location>
</feature>
<dbReference type="GeneID" id="9184515"/>
<dbReference type="HOGENOM" id="CLU_009539_2_1_1"/>
<dbReference type="CDD" id="cd06257">
    <property type="entry name" value="DnaJ"/>
    <property type="match status" value="1"/>
</dbReference>
<evidence type="ECO:0000256" key="2">
    <source>
        <dbReference type="ARBA" id="ARBA00022771"/>
    </source>
</evidence>
<dbReference type="SMART" id="SM00271">
    <property type="entry name" value="DnaJ"/>
    <property type="match status" value="1"/>
</dbReference>
<dbReference type="InterPro" id="IPR036236">
    <property type="entry name" value="Znf_C2H2_sf"/>
</dbReference>
<dbReference type="Gene3D" id="1.10.287.110">
    <property type="entry name" value="DnaJ domain"/>
    <property type="match status" value="1"/>
</dbReference>
<dbReference type="Gene3D" id="3.30.160.60">
    <property type="entry name" value="Classic Zinc Finger"/>
    <property type="match status" value="1"/>
</dbReference>
<keyword evidence="2 4" id="KW-0863">Zinc-finger</keyword>
<reference evidence="8 9" key="1">
    <citation type="journal article" date="2010" name="Nature">
        <title>Perigord black truffle genome uncovers evolutionary origins and mechanisms of symbiosis.</title>
        <authorList>
            <person name="Martin F."/>
            <person name="Kohler A."/>
            <person name="Murat C."/>
            <person name="Balestrini R."/>
            <person name="Coutinho P.M."/>
            <person name="Jaillon O."/>
            <person name="Montanini B."/>
            <person name="Morin E."/>
            <person name="Noel B."/>
            <person name="Percudani R."/>
            <person name="Porcel B."/>
            <person name="Rubini A."/>
            <person name="Amicucci A."/>
            <person name="Amselem J."/>
            <person name="Anthouard V."/>
            <person name="Arcioni S."/>
            <person name="Artiguenave F."/>
            <person name="Aury J.M."/>
            <person name="Ballario P."/>
            <person name="Bolchi A."/>
            <person name="Brenna A."/>
            <person name="Brun A."/>
            <person name="Buee M."/>
            <person name="Cantarel B."/>
            <person name="Chevalier G."/>
            <person name="Couloux A."/>
            <person name="Da Silva C."/>
            <person name="Denoeud F."/>
            <person name="Duplessis S."/>
            <person name="Ghignone S."/>
            <person name="Hilselberger B."/>
            <person name="Iotti M."/>
            <person name="Marcais B."/>
            <person name="Mello A."/>
            <person name="Miranda M."/>
            <person name="Pacioni G."/>
            <person name="Quesneville H."/>
            <person name="Riccioni C."/>
            <person name="Ruotolo R."/>
            <person name="Splivallo R."/>
            <person name="Stocchi V."/>
            <person name="Tisserant E."/>
            <person name="Viscomi A.R."/>
            <person name="Zambonelli A."/>
            <person name="Zampieri E."/>
            <person name="Henrissat B."/>
            <person name="Lebrun M.H."/>
            <person name="Paolocci F."/>
            <person name="Bonfante P."/>
            <person name="Ottonello S."/>
            <person name="Wincker P."/>
        </authorList>
    </citation>
    <scope>NUCLEOTIDE SEQUENCE [LARGE SCALE GENOMIC DNA]</scope>
    <source>
        <strain evidence="8 9">Mel28</strain>
    </source>
</reference>
<dbReference type="InterPro" id="IPR001623">
    <property type="entry name" value="DnaJ_domain"/>
</dbReference>
<dbReference type="GO" id="GO:0008270">
    <property type="term" value="F:zinc ion binding"/>
    <property type="evidence" value="ECO:0007669"/>
    <property type="project" value="UniProtKB-KW"/>
</dbReference>
<dbReference type="InterPro" id="IPR013087">
    <property type="entry name" value="Znf_C2H2_type"/>
</dbReference>
<dbReference type="InterPro" id="IPR054076">
    <property type="entry name" value="ZUO1-like_ZHD"/>
</dbReference>
<dbReference type="InterPro" id="IPR018253">
    <property type="entry name" value="DnaJ_domain_CS"/>
</dbReference>
<dbReference type="PANTHER" id="PTHR44029">
    <property type="entry name" value="DNAJ HOMOLOG SUBFAMILY C MEMBER 21"/>
    <property type="match status" value="1"/>
</dbReference>
<organism evidence="8 9">
    <name type="scientific">Tuber melanosporum (strain Mel28)</name>
    <name type="common">Perigord black truffle</name>
    <dbReference type="NCBI Taxonomy" id="656061"/>
    <lineage>
        <taxon>Eukaryota</taxon>
        <taxon>Fungi</taxon>
        <taxon>Dikarya</taxon>
        <taxon>Ascomycota</taxon>
        <taxon>Pezizomycotina</taxon>
        <taxon>Pezizomycetes</taxon>
        <taxon>Pezizales</taxon>
        <taxon>Tuberaceae</taxon>
        <taxon>Tuber</taxon>
    </lineage>
</organism>
<dbReference type="InterPro" id="IPR051964">
    <property type="entry name" value="Chaperone_stress_response"/>
</dbReference>
<feature type="domain" description="J" evidence="6">
    <location>
        <begin position="29"/>
        <end position="95"/>
    </location>
</feature>
<dbReference type="InterPro" id="IPR003604">
    <property type="entry name" value="Matrin/U1-like-C_Znf_C2H2"/>
</dbReference>
<evidence type="ECO:0000259" key="7">
    <source>
        <dbReference type="PROSITE" id="PS50157"/>
    </source>
</evidence>
<dbReference type="InterPro" id="IPR036869">
    <property type="entry name" value="J_dom_sf"/>
</dbReference>
<dbReference type="PROSITE" id="PS00636">
    <property type="entry name" value="DNAJ_1"/>
    <property type="match status" value="1"/>
</dbReference>
<dbReference type="PANTHER" id="PTHR44029:SF1">
    <property type="entry name" value="DNAJ HOMOLOG SUBFAMILY C MEMBER 21"/>
    <property type="match status" value="1"/>
</dbReference>
<dbReference type="Proteomes" id="UP000006911">
    <property type="component" value="Unassembled WGS sequence"/>
</dbReference>
<feature type="compositionally biased region" description="Acidic residues" evidence="5">
    <location>
        <begin position="441"/>
        <end position="454"/>
    </location>
</feature>
<evidence type="ECO:0000313" key="9">
    <source>
        <dbReference type="Proteomes" id="UP000006911"/>
    </source>
</evidence>
<evidence type="ECO:0000256" key="4">
    <source>
        <dbReference type="PROSITE-ProRule" id="PRU00042"/>
    </source>
</evidence>
<dbReference type="SUPFAM" id="SSF57667">
    <property type="entry name" value="beta-beta-alpha zinc fingers"/>
    <property type="match status" value="1"/>
</dbReference>
<feature type="region of interest" description="Disordered" evidence="5">
    <location>
        <begin position="1"/>
        <end position="23"/>
    </location>
</feature>
<dbReference type="PROSITE" id="PS50076">
    <property type="entry name" value="DNAJ_2"/>
    <property type="match status" value="1"/>
</dbReference>
<dbReference type="EMBL" id="FN430153">
    <property type="protein sequence ID" value="CAZ82624.1"/>
    <property type="molecule type" value="Genomic_DNA"/>
</dbReference>
<dbReference type="SUPFAM" id="SSF46565">
    <property type="entry name" value="Chaperone J-domain"/>
    <property type="match status" value="1"/>
</dbReference>
<dbReference type="PROSITE" id="PS00028">
    <property type="entry name" value="ZINC_FINGER_C2H2_1"/>
    <property type="match status" value="1"/>
</dbReference>
<evidence type="ECO:0000313" key="8">
    <source>
        <dbReference type="EMBL" id="CAZ82624.1"/>
    </source>
</evidence>
<dbReference type="Pfam" id="PF00226">
    <property type="entry name" value="DnaJ"/>
    <property type="match status" value="1"/>
</dbReference>
<dbReference type="Pfam" id="PF21884">
    <property type="entry name" value="ZUO1-like_ZHD"/>
    <property type="match status" value="1"/>
</dbReference>
<dbReference type="AlphaFoldDB" id="D5GDN1"/>
<sequence>MGQGASANAGLSDGEGDLRSGPGTAVKTCYYELLDVPRDASQDDIKKAYKKKALELHPDRNYDNVEEATRLFTGIQAAYEVLSDPEEREWYDSHREQILHGDHDPGASGGPSHPVSVTTSEDVLEWFSMFATKISYDDNSRNNFYTLVGAAFKKLADEEITAAEQAGEDAPYYPDFGNSKSTHEDWVKQFYAAWGGFRTLKSFSWCDVYRYSDAPDRRVKRIMEKENKKFRDAGMREFNDSVRSFVLFIRKRDPRFIKNTQSEAQRQAALLAASREQAARQRKENLAKLKEFKAADWTQASHKAEDYSDDPDEDEEVEEEEIIEKYECIVCKKTFWSEGQMGEHEKSKKHVKNVQALKRQMMKENKEFDLGRDIRGIEKRREDIDAPIEAPEAEELEEPEELDVTKNDTPHDALNRDLQKLDLTSSKPPNPESNPKATPDTEQEGEGGEDEAEADQSPPPNSLNPSPPPSSSSSIAPKIGKAKQKRAKKAAKLAAVPGEITCASKALVGWGMKVWFKQCALLREVTVSSISIRFFWFLASRPSSFVPRGGFWLCWFIPSHFYHNPLYNT</sequence>
<dbReference type="STRING" id="656061.D5GDN1"/>
<dbReference type="SMART" id="SM00451">
    <property type="entry name" value="ZnF_U1"/>
    <property type="match status" value="1"/>
</dbReference>
<dbReference type="InParanoid" id="D5GDN1"/>
<keyword evidence="1" id="KW-0479">Metal-binding</keyword>
<feature type="compositionally biased region" description="Pro residues" evidence="5">
    <location>
        <begin position="457"/>
        <end position="470"/>
    </location>
</feature>
<dbReference type="PROSITE" id="PS50157">
    <property type="entry name" value="ZINC_FINGER_C2H2_2"/>
    <property type="match status" value="1"/>
</dbReference>
<evidence type="ECO:0000259" key="6">
    <source>
        <dbReference type="PROSITE" id="PS50076"/>
    </source>
</evidence>
<dbReference type="FunCoup" id="D5GDN1">
    <property type="interactions" value="850"/>
</dbReference>
<keyword evidence="9" id="KW-1185">Reference proteome</keyword>
<feature type="domain" description="C2H2-type" evidence="7">
    <location>
        <begin position="326"/>
        <end position="355"/>
    </location>
</feature>
<evidence type="ECO:0000256" key="1">
    <source>
        <dbReference type="ARBA" id="ARBA00022723"/>
    </source>
</evidence>
<evidence type="ECO:0000256" key="3">
    <source>
        <dbReference type="ARBA" id="ARBA00022833"/>
    </source>
</evidence>
<dbReference type="PRINTS" id="PR00625">
    <property type="entry name" value="JDOMAIN"/>
</dbReference>
<name>D5GDN1_TUBMM</name>
<proteinExistence type="predicted"/>
<dbReference type="KEGG" id="tml:GSTUM_00006195001"/>
<dbReference type="InterPro" id="IPR022755">
    <property type="entry name" value="Znf_C2H2_jaz"/>
</dbReference>
<dbReference type="FunFam" id="1.10.287.110:FF:000046">
    <property type="entry name" value="dnaJ homolog subfamily C member 21"/>
    <property type="match status" value="1"/>
</dbReference>
<feature type="region of interest" description="Disordered" evidence="5">
    <location>
        <begin position="381"/>
        <end position="482"/>
    </location>
</feature>
<keyword evidence="3" id="KW-0862">Zinc</keyword>
<gene>
    <name evidence="8" type="ORF">GSTUM_00006195001</name>
</gene>
<dbReference type="GO" id="GO:0003676">
    <property type="term" value="F:nucleic acid binding"/>
    <property type="evidence" value="ECO:0007669"/>
    <property type="project" value="InterPro"/>
</dbReference>
<accession>D5GDN1</accession>
<dbReference type="Pfam" id="PF12171">
    <property type="entry name" value="zf-C2H2_jaz"/>
    <property type="match status" value="1"/>
</dbReference>
<protein>
    <submittedName>
        <fullName evidence="8">(Perigord truffle) hypothetical protein</fullName>
    </submittedName>
</protein>